<evidence type="ECO:0000256" key="1">
    <source>
        <dbReference type="SAM" id="MobiDB-lite"/>
    </source>
</evidence>
<dbReference type="RefSeq" id="WP_201692430.1">
    <property type="nucleotide sequence ID" value="NZ_JAEQND010000013.1"/>
</dbReference>
<dbReference type="GO" id="GO:0016746">
    <property type="term" value="F:acyltransferase activity"/>
    <property type="evidence" value="ECO:0007669"/>
    <property type="project" value="UniProtKB-KW"/>
</dbReference>
<protein>
    <submittedName>
        <fullName evidence="3">1-acyl-sn-glycerol-3-phosphate acyltransferase</fullName>
    </submittedName>
</protein>
<evidence type="ECO:0000313" key="4">
    <source>
        <dbReference type="Proteomes" id="UP000622707"/>
    </source>
</evidence>
<keyword evidence="4" id="KW-1185">Reference proteome</keyword>
<name>A0ABS1JU93_9BURK</name>
<sequence>MRHTPASEVNTGTKHRRSEAVATRLKTPERTPMTLSKERARALFKAFFRIEEDLSAIGELQPGTLLVANHVSFLDGLLVAAFAPTPCVFGVDSAFAERSPWKWGLRALEKAGWGRVVALDTEKPFGMRELACALKEGETVCLFPQGAIRRELDPVVFEPGVRLLQERAREVIGVYIGGAGQTLFGRSLRRVSRLKRTRISLSTLRLDTVSAAEYWLENRRRMPIPG</sequence>
<keyword evidence="3" id="KW-0808">Transferase</keyword>
<dbReference type="Proteomes" id="UP000622707">
    <property type="component" value="Unassembled WGS sequence"/>
</dbReference>
<dbReference type="SUPFAM" id="SSF69593">
    <property type="entry name" value="Glycerol-3-phosphate (1)-acyltransferase"/>
    <property type="match status" value="1"/>
</dbReference>
<accession>A0ABS1JU93</accession>
<evidence type="ECO:0000259" key="2">
    <source>
        <dbReference type="SMART" id="SM00563"/>
    </source>
</evidence>
<feature type="region of interest" description="Disordered" evidence="1">
    <location>
        <begin position="1"/>
        <end position="23"/>
    </location>
</feature>
<evidence type="ECO:0000313" key="3">
    <source>
        <dbReference type="EMBL" id="MBL0427799.1"/>
    </source>
</evidence>
<keyword evidence="3" id="KW-0012">Acyltransferase</keyword>
<reference evidence="3 4" key="1">
    <citation type="journal article" date="2017" name="Int. J. Syst. Evol. Microbiol.">
        <title>Ramlibacter alkalitolerans sp. nov., alkali-tolerant bacterium isolated from soil of ginseng.</title>
        <authorList>
            <person name="Lee D.H."/>
            <person name="Cha C.J."/>
        </authorList>
    </citation>
    <scope>NUCLEOTIDE SEQUENCE [LARGE SCALE GENOMIC DNA]</scope>
    <source>
        <strain evidence="3 4">KACC 19305</strain>
    </source>
</reference>
<dbReference type="Pfam" id="PF01553">
    <property type="entry name" value="Acyltransferase"/>
    <property type="match status" value="1"/>
</dbReference>
<dbReference type="EMBL" id="JAEQND010000013">
    <property type="protein sequence ID" value="MBL0427799.1"/>
    <property type="molecule type" value="Genomic_DNA"/>
</dbReference>
<proteinExistence type="predicted"/>
<gene>
    <name evidence="3" type="ORF">JI746_22020</name>
</gene>
<organism evidence="3 4">
    <name type="scientific">Ramlibacter alkalitolerans</name>
    <dbReference type="NCBI Taxonomy" id="2039631"/>
    <lineage>
        <taxon>Bacteria</taxon>
        <taxon>Pseudomonadati</taxon>
        <taxon>Pseudomonadota</taxon>
        <taxon>Betaproteobacteria</taxon>
        <taxon>Burkholderiales</taxon>
        <taxon>Comamonadaceae</taxon>
        <taxon>Ramlibacter</taxon>
    </lineage>
</organism>
<feature type="domain" description="Phospholipid/glycerol acyltransferase" evidence="2">
    <location>
        <begin position="64"/>
        <end position="179"/>
    </location>
</feature>
<comment type="caution">
    <text evidence="3">The sequence shown here is derived from an EMBL/GenBank/DDBJ whole genome shotgun (WGS) entry which is preliminary data.</text>
</comment>
<dbReference type="SMART" id="SM00563">
    <property type="entry name" value="PlsC"/>
    <property type="match status" value="1"/>
</dbReference>
<dbReference type="InterPro" id="IPR002123">
    <property type="entry name" value="Plipid/glycerol_acylTrfase"/>
</dbReference>